<evidence type="ECO:0000313" key="2">
    <source>
        <dbReference type="EMBL" id="KAG2393133.1"/>
    </source>
</evidence>
<comment type="caution">
    <text evidence="2">The sequence shown here is derived from an EMBL/GenBank/DDBJ whole genome shotgun (WGS) entry which is preliminary data.</text>
</comment>
<reference evidence="2 3" key="1">
    <citation type="journal article" date="2018" name="BMC Genomics">
        <title>The genome of Naegleria lovaniensis, the basis for a comparative approach to unravel pathogenicity factors of the human pathogenic amoeba N. fowleri.</title>
        <authorList>
            <person name="Liechti N."/>
            <person name="Schurch N."/>
            <person name="Bruggmann R."/>
            <person name="Wittwer M."/>
        </authorList>
    </citation>
    <scope>NUCLEOTIDE SEQUENCE [LARGE SCALE GENOMIC DNA]</scope>
    <source>
        <strain evidence="2 3">ATCC 30569</strain>
    </source>
</reference>
<dbReference type="GeneID" id="68102164"/>
<keyword evidence="1" id="KW-0812">Transmembrane</keyword>
<accession>A0AA88H204</accession>
<keyword evidence="1" id="KW-0472">Membrane</keyword>
<dbReference type="Pfam" id="PF14110">
    <property type="entry name" value="DUF4282"/>
    <property type="match status" value="1"/>
</dbReference>
<keyword evidence="1" id="KW-1133">Transmembrane helix</keyword>
<dbReference type="EMBL" id="PYSW02000003">
    <property type="protein sequence ID" value="KAG2393133.1"/>
    <property type="molecule type" value="Genomic_DNA"/>
</dbReference>
<feature type="transmembrane region" description="Helical" evidence="1">
    <location>
        <begin position="109"/>
        <end position="138"/>
    </location>
</feature>
<evidence type="ECO:0000313" key="3">
    <source>
        <dbReference type="Proteomes" id="UP000816034"/>
    </source>
</evidence>
<gene>
    <name evidence="2" type="ORF">C9374_009710</name>
</gene>
<dbReference type="RefSeq" id="XP_044555027.1">
    <property type="nucleotide sequence ID" value="XM_044699928.1"/>
</dbReference>
<sequence>MSTYQAEAYHDIHTQQASHYPVIQQPPQPTAGNYPHTTSYFANDQCSYIPSQPSLKSSLKDLVMPFKFQRFIGGSLASLVLILSYVLMAIYLIYWVVSLNVMYYSGFNAVYATFILLISLVVSGLTFLFGVTFMRMIVELFLSVYAMREKQLNSSHQV</sequence>
<dbReference type="Proteomes" id="UP000816034">
    <property type="component" value="Unassembled WGS sequence"/>
</dbReference>
<feature type="transmembrane region" description="Helical" evidence="1">
    <location>
        <begin position="76"/>
        <end position="97"/>
    </location>
</feature>
<proteinExistence type="predicted"/>
<keyword evidence="3" id="KW-1185">Reference proteome</keyword>
<dbReference type="InterPro" id="IPR025557">
    <property type="entry name" value="DUF4282"/>
</dbReference>
<evidence type="ECO:0000256" key="1">
    <source>
        <dbReference type="SAM" id="Phobius"/>
    </source>
</evidence>
<protein>
    <recommendedName>
        <fullName evidence="4">Transmembrane protein</fullName>
    </recommendedName>
</protein>
<name>A0AA88H204_NAELO</name>
<evidence type="ECO:0008006" key="4">
    <source>
        <dbReference type="Google" id="ProtNLM"/>
    </source>
</evidence>
<dbReference type="AlphaFoldDB" id="A0AA88H204"/>
<organism evidence="2 3">
    <name type="scientific">Naegleria lovaniensis</name>
    <name type="common">Amoeba</name>
    <dbReference type="NCBI Taxonomy" id="51637"/>
    <lineage>
        <taxon>Eukaryota</taxon>
        <taxon>Discoba</taxon>
        <taxon>Heterolobosea</taxon>
        <taxon>Tetramitia</taxon>
        <taxon>Eutetramitia</taxon>
        <taxon>Vahlkampfiidae</taxon>
        <taxon>Naegleria</taxon>
    </lineage>
</organism>